<gene>
    <name evidence="4" type="ORF">ACFYXI_06440</name>
</gene>
<keyword evidence="5" id="KW-1185">Reference proteome</keyword>
<feature type="transmembrane region" description="Helical" evidence="2">
    <location>
        <begin position="175"/>
        <end position="193"/>
    </location>
</feature>
<name>A0ABW6SJT6_9ACTN</name>
<accession>A0ABW6SJT6</accession>
<keyword evidence="3" id="KW-0732">Signal</keyword>
<dbReference type="EMBL" id="JBIASD010000003">
    <property type="protein sequence ID" value="MFF3665216.1"/>
    <property type="molecule type" value="Genomic_DNA"/>
</dbReference>
<keyword evidence="2" id="KW-0812">Transmembrane</keyword>
<reference evidence="4 5" key="1">
    <citation type="submission" date="2024-10" db="EMBL/GenBank/DDBJ databases">
        <title>The Natural Products Discovery Center: Release of the First 8490 Sequenced Strains for Exploring Actinobacteria Biosynthetic Diversity.</title>
        <authorList>
            <person name="Kalkreuter E."/>
            <person name="Kautsar S.A."/>
            <person name="Yang D."/>
            <person name="Bader C.D."/>
            <person name="Teijaro C.N."/>
            <person name="Fluegel L."/>
            <person name="Davis C.M."/>
            <person name="Simpson J.R."/>
            <person name="Lauterbach L."/>
            <person name="Steele A.D."/>
            <person name="Gui C."/>
            <person name="Meng S."/>
            <person name="Li G."/>
            <person name="Viehrig K."/>
            <person name="Ye F."/>
            <person name="Su P."/>
            <person name="Kiefer A.F."/>
            <person name="Nichols A."/>
            <person name="Cepeda A.J."/>
            <person name="Yan W."/>
            <person name="Fan B."/>
            <person name="Jiang Y."/>
            <person name="Adhikari A."/>
            <person name="Zheng C.-J."/>
            <person name="Schuster L."/>
            <person name="Cowan T.M."/>
            <person name="Smanski M.J."/>
            <person name="Chevrette M.G."/>
            <person name="De Carvalho L.P.S."/>
            <person name="Shen B."/>
        </authorList>
    </citation>
    <scope>NUCLEOTIDE SEQUENCE [LARGE SCALE GENOMIC DNA]</scope>
    <source>
        <strain evidence="4 5">NPDC002173</strain>
    </source>
</reference>
<feature type="region of interest" description="Disordered" evidence="1">
    <location>
        <begin position="52"/>
        <end position="154"/>
    </location>
</feature>
<evidence type="ECO:0000313" key="4">
    <source>
        <dbReference type="EMBL" id="MFF3665216.1"/>
    </source>
</evidence>
<evidence type="ECO:0000256" key="2">
    <source>
        <dbReference type="SAM" id="Phobius"/>
    </source>
</evidence>
<dbReference type="RefSeq" id="WP_387409222.1">
    <property type="nucleotide sequence ID" value="NZ_JBIASD010000003.1"/>
</dbReference>
<keyword evidence="2" id="KW-1133">Transmembrane helix</keyword>
<protein>
    <submittedName>
        <fullName evidence="4">Uncharacterized protein</fullName>
    </submittedName>
</protein>
<keyword evidence="2" id="KW-0472">Membrane</keyword>
<sequence>MSGSARLRAAFSALIITISVLVAVPVIAAAADDDRVEPCDAGQVCPPEVTVTITETPGGASPSETGSPVVTQTVTVTPTPSTTPTHTPTPSPTPNTVESTTAEPIPDVVETTQEPQQEEQKPEENPQISLPEASDSPTGVVASPTDFGDPAPQDAAYELRNATPEFDQVTLSHKLAIPAALLVLIALFGWLIFEGRLRRMAHAAAARKGGPAAGAAPVPGAAYAPMVGLVPVPVAYPPAYGYPYAAEHPYGYPQQGYPQGYAPQQAYGAHPAYGMPHGYGVAPGYGVPGQQADAWSLAVNEADPAAAPRPDAPGSPAPGAPEAGGTPGTPGQTG</sequence>
<feature type="region of interest" description="Disordered" evidence="1">
    <location>
        <begin position="297"/>
        <end position="334"/>
    </location>
</feature>
<evidence type="ECO:0000256" key="1">
    <source>
        <dbReference type="SAM" id="MobiDB-lite"/>
    </source>
</evidence>
<organism evidence="4 5">
    <name type="scientific">Microtetraspora malaysiensis</name>
    <dbReference type="NCBI Taxonomy" id="161358"/>
    <lineage>
        <taxon>Bacteria</taxon>
        <taxon>Bacillati</taxon>
        <taxon>Actinomycetota</taxon>
        <taxon>Actinomycetes</taxon>
        <taxon>Streptosporangiales</taxon>
        <taxon>Streptosporangiaceae</taxon>
        <taxon>Microtetraspora</taxon>
    </lineage>
</organism>
<feature type="compositionally biased region" description="Gly residues" evidence="1">
    <location>
        <begin position="325"/>
        <end position="334"/>
    </location>
</feature>
<proteinExistence type="predicted"/>
<feature type="compositionally biased region" description="Low complexity" evidence="1">
    <location>
        <begin position="65"/>
        <end position="86"/>
    </location>
</feature>
<evidence type="ECO:0000256" key="3">
    <source>
        <dbReference type="SAM" id="SignalP"/>
    </source>
</evidence>
<feature type="compositionally biased region" description="Pro residues" evidence="1">
    <location>
        <begin position="310"/>
        <end position="319"/>
    </location>
</feature>
<feature type="signal peptide" evidence="3">
    <location>
        <begin position="1"/>
        <end position="28"/>
    </location>
</feature>
<feature type="chain" id="PRO_5047463581" evidence="3">
    <location>
        <begin position="29"/>
        <end position="334"/>
    </location>
</feature>
<comment type="caution">
    <text evidence="4">The sequence shown here is derived from an EMBL/GenBank/DDBJ whole genome shotgun (WGS) entry which is preliminary data.</text>
</comment>
<dbReference type="Proteomes" id="UP001602013">
    <property type="component" value="Unassembled WGS sequence"/>
</dbReference>
<evidence type="ECO:0000313" key="5">
    <source>
        <dbReference type="Proteomes" id="UP001602013"/>
    </source>
</evidence>